<accession>A0A5P2G797</accession>
<dbReference type="SUPFAM" id="SSF56784">
    <property type="entry name" value="HAD-like"/>
    <property type="match status" value="1"/>
</dbReference>
<dbReference type="Gene3D" id="1.10.150.240">
    <property type="entry name" value="Putative phosphatase, domain 2"/>
    <property type="match status" value="1"/>
</dbReference>
<dbReference type="PANTHER" id="PTHR43434">
    <property type="entry name" value="PHOSPHOGLYCOLATE PHOSPHATASE"/>
    <property type="match status" value="1"/>
</dbReference>
<evidence type="ECO:0000313" key="2">
    <source>
        <dbReference type="Proteomes" id="UP000292424"/>
    </source>
</evidence>
<dbReference type="AlphaFoldDB" id="A0A5P2G797"/>
<sequence length="229" mass="25474">MTNIKMLVLDMAGTTVKENNLVYKTVQKAIQKEGIQVTLDNVLEHGAGKEKYTAIVDVLHACTNLNDKEIINIANNAFEYFKATLYDTYNENTINTYEGMETFFSFMQNKGIKVVLNTGYNHALATKILSILGWEEGKQIDGLITDDDVEKGRPYPDMIELAMQRFGIHDPLNVLKAGDSAIDIIEGKNSGCGLTIGVLSGAQTKEQLENAHPDYILNYVTDIKDLLFS</sequence>
<name>A0A5P2G797_9BACT</name>
<dbReference type="Pfam" id="PF00702">
    <property type="entry name" value="Hydrolase"/>
    <property type="match status" value="1"/>
</dbReference>
<dbReference type="RefSeq" id="WP_131330780.1">
    <property type="nucleotide sequence ID" value="NZ_CP044016.1"/>
</dbReference>
<dbReference type="SFLD" id="SFLDS00003">
    <property type="entry name" value="Haloacid_Dehalogenase"/>
    <property type="match status" value="1"/>
</dbReference>
<dbReference type="PANTHER" id="PTHR43434:SF19">
    <property type="entry name" value="PHOSPHONOACETALDEHYDE HYDROLASE"/>
    <property type="match status" value="1"/>
</dbReference>
<dbReference type="EMBL" id="CP044016">
    <property type="protein sequence ID" value="QES89822.1"/>
    <property type="molecule type" value="Genomic_DNA"/>
</dbReference>
<dbReference type="KEGG" id="arac:E0W69_014515"/>
<dbReference type="Gene3D" id="3.40.50.1000">
    <property type="entry name" value="HAD superfamily/HAD-like"/>
    <property type="match status" value="1"/>
</dbReference>
<dbReference type="Proteomes" id="UP000292424">
    <property type="component" value="Chromosome"/>
</dbReference>
<proteinExistence type="predicted"/>
<keyword evidence="2" id="KW-1185">Reference proteome</keyword>
<dbReference type="InterPro" id="IPR023214">
    <property type="entry name" value="HAD_sf"/>
</dbReference>
<dbReference type="SFLD" id="SFLDG01129">
    <property type="entry name" value="C1.5:_HAD__Beta-PGM__Phosphata"/>
    <property type="match status" value="1"/>
</dbReference>
<dbReference type="GO" id="GO:0008967">
    <property type="term" value="F:phosphoglycolate phosphatase activity"/>
    <property type="evidence" value="ECO:0007669"/>
    <property type="project" value="TreeGrafter"/>
</dbReference>
<gene>
    <name evidence="1" type="ORF">E0W69_014515</name>
</gene>
<dbReference type="InterPro" id="IPR050155">
    <property type="entry name" value="HAD-like_hydrolase_sf"/>
</dbReference>
<protein>
    <submittedName>
        <fullName evidence="1">HAD hydrolase-like protein</fullName>
    </submittedName>
</protein>
<dbReference type="InterPro" id="IPR036412">
    <property type="entry name" value="HAD-like_sf"/>
</dbReference>
<dbReference type="GO" id="GO:0006281">
    <property type="term" value="P:DNA repair"/>
    <property type="evidence" value="ECO:0007669"/>
    <property type="project" value="TreeGrafter"/>
</dbReference>
<dbReference type="InterPro" id="IPR023198">
    <property type="entry name" value="PGP-like_dom2"/>
</dbReference>
<dbReference type="GO" id="GO:0005829">
    <property type="term" value="C:cytosol"/>
    <property type="evidence" value="ECO:0007669"/>
    <property type="project" value="TreeGrafter"/>
</dbReference>
<reference evidence="1 2" key="1">
    <citation type="submission" date="2019-09" db="EMBL/GenBank/DDBJ databases">
        <title>Complete genome sequence of Arachidicoccus sp. B3-10 isolated from apple orchard soil.</title>
        <authorList>
            <person name="Kim H.S."/>
            <person name="Han K.-I."/>
            <person name="Suh M.K."/>
            <person name="Lee K.C."/>
            <person name="Eom M.K."/>
            <person name="Kim J.-S."/>
            <person name="Kang S.W."/>
            <person name="Sin Y."/>
            <person name="Lee J.-S."/>
        </authorList>
    </citation>
    <scope>NUCLEOTIDE SEQUENCE [LARGE SCALE GENOMIC DNA]</scope>
    <source>
        <strain evidence="1 2">B3-10</strain>
    </source>
</reference>
<dbReference type="OrthoDB" id="5504491at2"/>
<organism evidence="1 2">
    <name type="scientific">Rhizosphaericola mali</name>
    <dbReference type="NCBI Taxonomy" id="2545455"/>
    <lineage>
        <taxon>Bacteria</taxon>
        <taxon>Pseudomonadati</taxon>
        <taxon>Bacteroidota</taxon>
        <taxon>Chitinophagia</taxon>
        <taxon>Chitinophagales</taxon>
        <taxon>Chitinophagaceae</taxon>
        <taxon>Rhizosphaericola</taxon>
    </lineage>
</organism>
<evidence type="ECO:0000313" key="1">
    <source>
        <dbReference type="EMBL" id="QES89822.1"/>
    </source>
</evidence>
<keyword evidence="1" id="KW-0378">Hydrolase</keyword>